<evidence type="ECO:0000313" key="2">
    <source>
        <dbReference type="EMBL" id="CAG8535824.1"/>
    </source>
</evidence>
<evidence type="ECO:0000313" key="3">
    <source>
        <dbReference type="Proteomes" id="UP000789831"/>
    </source>
</evidence>
<gene>
    <name evidence="2" type="ORF">AGERDE_LOCUS5938</name>
</gene>
<feature type="region of interest" description="Disordered" evidence="1">
    <location>
        <begin position="126"/>
        <end position="151"/>
    </location>
</feature>
<keyword evidence="3" id="KW-1185">Reference proteome</keyword>
<dbReference type="AlphaFoldDB" id="A0A9N9AKE2"/>
<organism evidence="2 3">
    <name type="scientific">Ambispora gerdemannii</name>
    <dbReference type="NCBI Taxonomy" id="144530"/>
    <lineage>
        <taxon>Eukaryota</taxon>
        <taxon>Fungi</taxon>
        <taxon>Fungi incertae sedis</taxon>
        <taxon>Mucoromycota</taxon>
        <taxon>Glomeromycotina</taxon>
        <taxon>Glomeromycetes</taxon>
        <taxon>Archaeosporales</taxon>
        <taxon>Ambisporaceae</taxon>
        <taxon>Ambispora</taxon>
    </lineage>
</organism>
<proteinExistence type="predicted"/>
<comment type="caution">
    <text evidence="2">The sequence shown here is derived from an EMBL/GenBank/DDBJ whole genome shotgun (WGS) entry which is preliminary data.</text>
</comment>
<sequence>MPKGGLPEEILKKVQNRDYWEQPHTKWGDTNTWDLFFIKKNPEATRQISHNNLGAELEILTRNLKTGTRAAKKALAIQRDLKVSRLMSVLRPVLLVWGRRALSPMSCTPRLLVELRPVLAEKNGKRLEDLPSYDEQSHNIEDEDESNSQTYSTVEELTFDPHIATLLLPYRRVLEEMRNHHIEPESQRARHLSHMLKWSVIDHSLFNKFEFDIVSLPRPAVNMSLLESILMENQNKRFHHVVTILHSLITKEIVDNVNFSFRRWTARLWGVRMKEHYIIDTVTALAAITSVISYTSIPCRGPGSKPSENHIKAQMWAKIFSDTFLANSDDTDVNWEYHHQIPGNGGSGSARSDFAAIIFNCIDQQFPFFIVESETDGFATHKDEIVVAAEAAFEYNRILATAYYLSEDEVNATRLHIGLINGTTIHLGLMKPIYDEEKKSLIYSYEANKFTFKLHTGNQEDDIASALKLVAYLRANVCQDGIALKALLNRKTNIRNGTLLAALPCLPKRAVKSRPKSDTEFTPQTKRVRYTDVCLNNDVH</sequence>
<name>A0A9N9AKE2_9GLOM</name>
<evidence type="ECO:0000256" key="1">
    <source>
        <dbReference type="SAM" id="MobiDB-lite"/>
    </source>
</evidence>
<accession>A0A9N9AKE2</accession>
<feature type="compositionally biased region" description="Basic and acidic residues" evidence="1">
    <location>
        <begin position="126"/>
        <end position="140"/>
    </location>
</feature>
<reference evidence="2" key="1">
    <citation type="submission" date="2021-06" db="EMBL/GenBank/DDBJ databases">
        <authorList>
            <person name="Kallberg Y."/>
            <person name="Tangrot J."/>
            <person name="Rosling A."/>
        </authorList>
    </citation>
    <scope>NUCLEOTIDE SEQUENCE</scope>
    <source>
        <strain evidence="2">MT106</strain>
    </source>
</reference>
<dbReference type="Proteomes" id="UP000789831">
    <property type="component" value="Unassembled WGS sequence"/>
</dbReference>
<dbReference type="EMBL" id="CAJVPL010000865">
    <property type="protein sequence ID" value="CAG8535824.1"/>
    <property type="molecule type" value="Genomic_DNA"/>
</dbReference>
<protein>
    <submittedName>
        <fullName evidence="2">9221_t:CDS:1</fullName>
    </submittedName>
</protein>
<dbReference type="OrthoDB" id="2403345at2759"/>